<dbReference type="Pfam" id="PF16125">
    <property type="entry name" value="DUF4837"/>
    <property type="match status" value="1"/>
</dbReference>
<dbReference type="Proteomes" id="UP000658793">
    <property type="component" value="Unassembled WGS sequence"/>
</dbReference>
<dbReference type="InterPro" id="IPR032286">
    <property type="entry name" value="DUF4837"/>
</dbReference>
<protein>
    <submittedName>
        <fullName evidence="1">DUF4837 domain-containing protein</fullName>
    </submittedName>
</protein>
<keyword evidence="2" id="KW-1185">Reference proteome</keyword>
<dbReference type="RefSeq" id="WP_188492508.1">
    <property type="nucleotide sequence ID" value="NZ_BMGA01000001.1"/>
</dbReference>
<comment type="caution">
    <text evidence="1">The sequence shown here is derived from an EMBL/GenBank/DDBJ whole genome shotgun (WGS) entry which is preliminary data.</text>
</comment>
<sequence length="339" mass="39221">MNKIHFILLFVSIFFISCQQQNTAPKKTNGKINNISVIIDDLLWNGEIGDSIRNKFASPVIGLPQEEPLFTINQYPVKLMEGFMTDNRNIIVIKKDTKEDFKIEKNKIATPQNVFYISGKAANDILCLIQTHSAEIIKIMHQTEIEECQRINRKALLSTKFLKDSFNIKIEMPANYELMLQKNNFVWFKKEIISGNNSILIYQIPINSLETKRDKVSGIIKMRDSIGKLYIHGKELNTDMITEEAYAPYFSNIVLDYKKAYETKGTWELKNDFMSGPFINYAIVDKDNDRILVLEGFCYSPSKEKRDLMLELEAIIKSVKIDKKQNPKETSKIMAMFSR</sequence>
<evidence type="ECO:0000313" key="2">
    <source>
        <dbReference type="Proteomes" id="UP000658793"/>
    </source>
</evidence>
<reference evidence="2" key="1">
    <citation type="journal article" date="2019" name="Int. J. Syst. Evol. Microbiol.">
        <title>The Global Catalogue of Microorganisms (GCM) 10K type strain sequencing project: providing services to taxonomists for standard genome sequencing and annotation.</title>
        <authorList>
            <consortium name="The Broad Institute Genomics Platform"/>
            <consortium name="The Broad Institute Genome Sequencing Center for Infectious Disease"/>
            <person name="Wu L."/>
            <person name="Ma J."/>
        </authorList>
    </citation>
    <scope>NUCLEOTIDE SEQUENCE [LARGE SCALE GENOMIC DNA]</scope>
    <source>
        <strain evidence="2">CGMCC 1.12811</strain>
    </source>
</reference>
<organism evidence="1 2">
    <name type="scientific">Flavobacterium palustre</name>
    <dbReference type="NCBI Taxonomy" id="1476463"/>
    <lineage>
        <taxon>Bacteria</taxon>
        <taxon>Pseudomonadati</taxon>
        <taxon>Bacteroidota</taxon>
        <taxon>Flavobacteriia</taxon>
        <taxon>Flavobacteriales</taxon>
        <taxon>Flavobacteriaceae</taxon>
        <taxon>Flavobacterium</taxon>
    </lineage>
</organism>
<accession>A0ABQ1HCQ2</accession>
<proteinExistence type="predicted"/>
<name>A0ABQ1HCQ2_9FLAO</name>
<evidence type="ECO:0000313" key="1">
    <source>
        <dbReference type="EMBL" id="GGA69028.1"/>
    </source>
</evidence>
<dbReference type="EMBL" id="BMGA01000001">
    <property type="protein sequence ID" value="GGA69028.1"/>
    <property type="molecule type" value="Genomic_DNA"/>
</dbReference>
<gene>
    <name evidence="1" type="ORF">GCM10008015_07230</name>
</gene>
<dbReference type="PROSITE" id="PS51257">
    <property type="entry name" value="PROKAR_LIPOPROTEIN"/>
    <property type="match status" value="1"/>
</dbReference>